<feature type="region of interest" description="Disordered" evidence="7">
    <location>
        <begin position="1"/>
        <end position="24"/>
    </location>
</feature>
<evidence type="ECO:0000259" key="8">
    <source>
        <dbReference type="PROSITE" id="PS51462"/>
    </source>
</evidence>
<evidence type="ECO:0000256" key="2">
    <source>
        <dbReference type="ARBA" id="ARBA00001946"/>
    </source>
</evidence>
<evidence type="ECO:0000256" key="7">
    <source>
        <dbReference type="SAM" id="MobiDB-lite"/>
    </source>
</evidence>
<keyword evidence="5" id="KW-0460">Magnesium</keyword>
<evidence type="ECO:0000256" key="6">
    <source>
        <dbReference type="ARBA" id="ARBA00023211"/>
    </source>
</evidence>
<dbReference type="Gene3D" id="3.90.79.10">
    <property type="entry name" value="Nucleoside Triphosphate Pyrophosphohydrolase"/>
    <property type="match status" value="1"/>
</dbReference>
<dbReference type="CDD" id="cd18870">
    <property type="entry name" value="NUDIX_AcylCoAdiphos_Nudt19"/>
    <property type="match status" value="1"/>
</dbReference>
<accession>C9YGU0</accession>
<dbReference type="InterPro" id="IPR015797">
    <property type="entry name" value="NUDIX_hydrolase-like_dom_sf"/>
</dbReference>
<dbReference type="EMBL" id="FN543108">
    <property type="protein sequence ID" value="CBA33606.1"/>
    <property type="molecule type" value="Genomic_DNA"/>
</dbReference>
<evidence type="ECO:0000256" key="4">
    <source>
        <dbReference type="ARBA" id="ARBA00022801"/>
    </source>
</evidence>
<keyword evidence="4" id="KW-0378">Hydrolase</keyword>
<keyword evidence="6" id="KW-0464">Manganese</keyword>
<evidence type="ECO:0000256" key="3">
    <source>
        <dbReference type="ARBA" id="ARBA00022723"/>
    </source>
</evidence>
<dbReference type="PANTHER" id="PTHR12318:SF0">
    <property type="entry name" value="ACYL-COENZYME A DIPHOSPHATASE NUDT19"/>
    <property type="match status" value="1"/>
</dbReference>
<dbReference type="InterPro" id="IPR039121">
    <property type="entry name" value="NUDT19"/>
</dbReference>
<dbReference type="PROSITE" id="PS51462">
    <property type="entry name" value="NUDIX"/>
    <property type="match status" value="1"/>
</dbReference>
<protein>
    <recommendedName>
        <fullName evidence="8">Nudix hydrolase domain-containing protein</fullName>
    </recommendedName>
</protein>
<comment type="cofactor">
    <cofactor evidence="2">
        <name>Mg(2+)</name>
        <dbReference type="ChEBI" id="CHEBI:18420"/>
    </cofactor>
</comment>
<dbReference type="PANTHER" id="PTHR12318">
    <property type="entry name" value="TESTOSTERONE-REGULATED PROTEIN RP2"/>
    <property type="match status" value="1"/>
</dbReference>
<dbReference type="GO" id="GO:0016818">
    <property type="term" value="F:hydrolase activity, acting on acid anhydrides, in phosphorus-containing anhydrides"/>
    <property type="evidence" value="ECO:0007669"/>
    <property type="project" value="InterPro"/>
</dbReference>
<name>C9YGU0_CURXX</name>
<organism evidence="9">
    <name type="scientific">Curvibacter symbiont subsp. Hydra magnipapillata</name>
    <dbReference type="NCBI Taxonomy" id="667019"/>
    <lineage>
        <taxon>Bacteria</taxon>
        <taxon>Pseudomonadati</taxon>
        <taxon>Pseudomonadota</taxon>
        <taxon>Betaproteobacteria</taxon>
        <taxon>Burkholderiales</taxon>
        <taxon>Comamonadaceae</taxon>
        <taxon>Curvibacter</taxon>
    </lineage>
</organism>
<dbReference type="InterPro" id="IPR000086">
    <property type="entry name" value="NUDIX_hydrolase_dom"/>
</dbReference>
<dbReference type="AlphaFoldDB" id="C9YGU0"/>
<comment type="cofactor">
    <cofactor evidence="1">
        <name>Mn(2+)</name>
        <dbReference type="ChEBI" id="CHEBI:29035"/>
    </cofactor>
</comment>
<evidence type="ECO:0000256" key="5">
    <source>
        <dbReference type="ARBA" id="ARBA00022842"/>
    </source>
</evidence>
<gene>
    <name evidence="9" type="ORF">Csp_B19900</name>
</gene>
<proteinExistence type="predicted"/>
<evidence type="ECO:0000313" key="9">
    <source>
        <dbReference type="EMBL" id="CBA33606.1"/>
    </source>
</evidence>
<feature type="domain" description="Nudix hydrolase" evidence="8">
    <location>
        <begin position="23"/>
        <end position="218"/>
    </location>
</feature>
<reference evidence="9" key="1">
    <citation type="journal article" date="2010" name="Nature">
        <title>The Dynamic genome of Hydra.</title>
        <authorList>
            <person name="Chapman J.A."/>
            <person name="Kirkness E.F."/>
            <person name="Simakov O."/>
            <person name="Hampson S.E."/>
            <person name="Mitros T."/>
            <person name="Weinmaier T."/>
            <person name="Rattei T."/>
            <person name="Balasubramanian P.G."/>
            <person name="Borman J."/>
            <person name="Busam D."/>
            <person name="Disbennett K."/>
            <person name="Pfannkoch C."/>
            <person name="Sumin N."/>
            <person name="Sutton G."/>
            <person name="Viswanathan L."/>
            <person name="Walenz B."/>
            <person name="Goodstein D.M."/>
            <person name="Hellsten U."/>
            <person name="Kawashima T."/>
            <person name="Prochnik S.E."/>
            <person name="Putnam N.H."/>
            <person name="Shu S."/>
            <person name="Blumberg B."/>
            <person name="Dana C.E."/>
            <person name="Gee L."/>
            <person name="Kibler D.F."/>
            <person name="Law L."/>
            <person name="Lindgens D."/>
            <person name="Martinez D.E."/>
            <person name="Peng J."/>
            <person name="Wigge P.A."/>
            <person name="Bertulat B."/>
            <person name="Guder C."/>
            <person name="Nakamura Y."/>
            <person name="Ozbek S."/>
            <person name="Watanabe H."/>
            <person name="Khalturin K."/>
            <person name="Hemmrich G."/>
            <person name="Franke A."/>
            <person name="Augustin R."/>
            <person name="Fraune S."/>
            <person name="Hayakawa E."/>
            <person name="Hayakawa S."/>
            <person name="Hirose M."/>
            <person name="Hwang J."/>
            <person name="Ikeo K."/>
            <person name="Nishimiya-Fujisawa C."/>
            <person name="Ogura A."/>
            <person name="Takahashi T."/>
            <person name="Steinmetz P.R."/>
            <person name="Zhang X."/>
            <person name="Aufschnaiter R."/>
            <person name="Eder M.K."/>
            <person name="Gorny A.K."/>
            <person name="Salvenmoser W."/>
            <person name="Heimberg A.M."/>
            <person name="Wheeler B.M."/>
            <person name="Peterson K.J."/>
            <person name="Boettger A."/>
            <person name="Tischler P."/>
            <person name="Wolf A."/>
            <person name="Gojobori T."/>
            <person name="Remington K.A."/>
            <person name="Strausberg R.L."/>
            <person name="Venter J."/>
            <person name="Technau U."/>
            <person name="Hobmayer B."/>
            <person name="Bosch T.C."/>
            <person name="Holstein T.W."/>
            <person name="Fujisawa T."/>
            <person name="Bode H.R."/>
            <person name="David C.N."/>
            <person name="Rokhsar D.S."/>
            <person name="Steele R.E."/>
        </authorList>
    </citation>
    <scope>NUCLEOTIDE SEQUENCE</scope>
</reference>
<evidence type="ECO:0000256" key="1">
    <source>
        <dbReference type="ARBA" id="ARBA00001936"/>
    </source>
</evidence>
<dbReference type="GO" id="GO:0046872">
    <property type="term" value="F:metal ion binding"/>
    <property type="evidence" value="ECO:0007669"/>
    <property type="project" value="UniProtKB-KW"/>
</dbReference>
<keyword evidence="3" id="KW-0479">Metal-binding</keyword>
<sequence length="296" mass="32271">MLTKKQNRNNSPMQDTLAPASGTPRDASTVVLLRDARHGLEVFLMKRSGLSDTFGEAYVFPGGKLDAHDSSPAALAALDEPATALAQRLGEADQSPELAAGLYVAALRELYEEAGVLLARGERRPASLQSADWQAWVDASAAQLAASALVPWSRWITPRMAALSKKRFDTRFFLALAPSDQIASHDNYETTASIWLPPVEALQRYHRGEIEMAPPQIMSLGHLARYTTAAEAMTAARAQVPPCICPENFEEDGTVILSYPGDPRHSVQARALPGPTRMVVRNKRFVPEGPLESLWS</sequence>
<dbReference type="SUPFAM" id="SSF55811">
    <property type="entry name" value="Nudix"/>
    <property type="match status" value="1"/>
</dbReference>